<dbReference type="Proteomes" id="UP000277108">
    <property type="component" value="Unassembled WGS sequence"/>
</dbReference>
<dbReference type="EMBL" id="RKRK01000006">
    <property type="protein sequence ID" value="RPF54746.1"/>
    <property type="molecule type" value="Genomic_DNA"/>
</dbReference>
<accession>A0A3N5BAF7</accession>
<name>A0A3N5BAF7_9BACL</name>
<gene>
    <name evidence="1" type="ORF">EDD62_1706</name>
</gene>
<dbReference type="AlphaFoldDB" id="A0A3N5BAF7"/>
<organism evidence="1 2">
    <name type="scientific">Abyssicoccus albus</name>
    <dbReference type="NCBI Taxonomy" id="1817405"/>
    <lineage>
        <taxon>Bacteria</taxon>
        <taxon>Bacillati</taxon>
        <taxon>Bacillota</taxon>
        <taxon>Bacilli</taxon>
        <taxon>Bacillales</taxon>
        <taxon>Abyssicoccaceae</taxon>
    </lineage>
</organism>
<proteinExistence type="predicted"/>
<protein>
    <submittedName>
        <fullName evidence="1">Uncharacterized protein</fullName>
    </submittedName>
</protein>
<evidence type="ECO:0000313" key="2">
    <source>
        <dbReference type="Proteomes" id="UP000277108"/>
    </source>
</evidence>
<sequence>MKKFIEVIEAYEIGELSGEAKIEAINIVRDIYTEDEFMWSNDLVKTLEKVTSLLNGNLSNYSIDLYGRSTVDVGNIYGGYWYYEEKEEEDLPDFLKEFNNIKELADDWSLTGVYTDNYVYSAMSNADLSKLDKDSDIDDFLSEVLTEAVVDFVNEIKDNAYNDNFIEQYSAEMGYKFNKYGAMVDVEGLKEVTA</sequence>
<keyword evidence="2" id="KW-1185">Reference proteome</keyword>
<dbReference type="OrthoDB" id="9792148at2"/>
<dbReference type="RefSeq" id="WP_123808614.1">
    <property type="nucleotide sequence ID" value="NZ_RKRK01000006.1"/>
</dbReference>
<comment type="caution">
    <text evidence="1">The sequence shown here is derived from an EMBL/GenBank/DDBJ whole genome shotgun (WGS) entry which is preliminary data.</text>
</comment>
<reference evidence="1 2" key="1">
    <citation type="submission" date="2018-11" db="EMBL/GenBank/DDBJ databases">
        <title>Genomic Encyclopedia of Type Strains, Phase IV (KMG-IV): sequencing the most valuable type-strain genomes for metagenomic binning, comparative biology and taxonomic classification.</title>
        <authorList>
            <person name="Goeker M."/>
        </authorList>
    </citation>
    <scope>NUCLEOTIDE SEQUENCE [LARGE SCALE GENOMIC DNA]</scope>
    <source>
        <strain evidence="1 2">DSM 29158</strain>
    </source>
</reference>
<evidence type="ECO:0000313" key="1">
    <source>
        <dbReference type="EMBL" id="RPF54746.1"/>
    </source>
</evidence>